<organism evidence="2 3">
    <name type="scientific">Trichinella papuae</name>
    <dbReference type="NCBI Taxonomy" id="268474"/>
    <lineage>
        <taxon>Eukaryota</taxon>
        <taxon>Metazoa</taxon>
        <taxon>Ecdysozoa</taxon>
        <taxon>Nematoda</taxon>
        <taxon>Enoplea</taxon>
        <taxon>Dorylaimia</taxon>
        <taxon>Trichinellida</taxon>
        <taxon>Trichinellidae</taxon>
        <taxon>Trichinella</taxon>
    </lineage>
</organism>
<accession>A0A0V1MDZ4</accession>
<proteinExistence type="predicted"/>
<dbReference type="Proteomes" id="UP000054843">
    <property type="component" value="Unassembled WGS sequence"/>
</dbReference>
<sequence length="110" mass="12436">MEAGLSKLQLSTVSSDTSMSSSLAIADIPVDLSLRMICRNPGNWLTDKGLKYQTSENYQMSLRKISQLLLFVEIVIAETLNPFFIRYLMLSLRKNPVYDIVVGWLPLHVS</sequence>
<name>A0A0V1MDZ4_9BILA</name>
<dbReference type="AlphaFoldDB" id="A0A0V1MDZ4"/>
<dbReference type="EMBL" id="JYDO01000121">
    <property type="protein sequence ID" value="KRZ70068.1"/>
    <property type="molecule type" value="Genomic_DNA"/>
</dbReference>
<comment type="caution">
    <text evidence="2">The sequence shown here is derived from an EMBL/GenBank/DDBJ whole genome shotgun (WGS) entry which is preliminary data.</text>
</comment>
<keyword evidence="3" id="KW-1185">Reference proteome</keyword>
<evidence type="ECO:0000256" key="1">
    <source>
        <dbReference type="SAM" id="Phobius"/>
    </source>
</evidence>
<keyword evidence="1" id="KW-1133">Transmembrane helix</keyword>
<keyword evidence="1" id="KW-0812">Transmembrane</keyword>
<evidence type="ECO:0000313" key="3">
    <source>
        <dbReference type="Proteomes" id="UP000054843"/>
    </source>
</evidence>
<evidence type="ECO:0000313" key="2">
    <source>
        <dbReference type="EMBL" id="KRZ70068.1"/>
    </source>
</evidence>
<gene>
    <name evidence="2" type="ORF">T10_8240</name>
</gene>
<protein>
    <submittedName>
        <fullName evidence="2">Uncharacterized protein</fullName>
    </submittedName>
</protein>
<reference evidence="2 3" key="1">
    <citation type="submission" date="2015-01" db="EMBL/GenBank/DDBJ databases">
        <title>Evolution of Trichinella species and genotypes.</title>
        <authorList>
            <person name="Korhonen P.K."/>
            <person name="Edoardo P."/>
            <person name="Giuseppe L.R."/>
            <person name="Gasser R.B."/>
        </authorList>
    </citation>
    <scope>NUCLEOTIDE SEQUENCE [LARGE SCALE GENOMIC DNA]</scope>
    <source>
        <strain evidence="2">ISS1980</strain>
    </source>
</reference>
<feature type="transmembrane region" description="Helical" evidence="1">
    <location>
        <begin position="68"/>
        <end position="89"/>
    </location>
</feature>
<keyword evidence="1" id="KW-0472">Membrane</keyword>